<organism evidence="3 4">
    <name type="scientific">Symbiodinium necroappetens</name>
    <dbReference type="NCBI Taxonomy" id="1628268"/>
    <lineage>
        <taxon>Eukaryota</taxon>
        <taxon>Sar</taxon>
        <taxon>Alveolata</taxon>
        <taxon>Dinophyceae</taxon>
        <taxon>Suessiales</taxon>
        <taxon>Symbiodiniaceae</taxon>
        <taxon>Symbiodinium</taxon>
    </lineage>
</organism>
<accession>A0A813BP56</accession>
<dbReference type="InterPro" id="IPR029039">
    <property type="entry name" value="Flavoprotein-like_sf"/>
</dbReference>
<evidence type="ECO:0000259" key="2">
    <source>
        <dbReference type="PROSITE" id="PS50902"/>
    </source>
</evidence>
<feature type="region of interest" description="Disordered" evidence="1">
    <location>
        <begin position="1"/>
        <end position="20"/>
    </location>
</feature>
<dbReference type="InterPro" id="IPR008254">
    <property type="entry name" value="Flavodoxin/NO_synth"/>
</dbReference>
<dbReference type="AlphaFoldDB" id="A0A813BP56"/>
<dbReference type="EMBL" id="CAJNJA010074875">
    <property type="protein sequence ID" value="CAE7913509.1"/>
    <property type="molecule type" value="Genomic_DNA"/>
</dbReference>
<dbReference type="Proteomes" id="UP000601435">
    <property type="component" value="Unassembled WGS sequence"/>
</dbReference>
<evidence type="ECO:0000313" key="3">
    <source>
        <dbReference type="EMBL" id="CAE7913509.1"/>
    </source>
</evidence>
<reference evidence="3" key="1">
    <citation type="submission" date="2021-02" db="EMBL/GenBank/DDBJ databases">
        <authorList>
            <person name="Dougan E. K."/>
            <person name="Rhodes N."/>
            <person name="Thang M."/>
            <person name="Chan C."/>
        </authorList>
    </citation>
    <scope>NUCLEOTIDE SEQUENCE</scope>
</reference>
<gene>
    <name evidence="3" type="ORF">SNEC2469_LOCUS31217</name>
</gene>
<evidence type="ECO:0000313" key="4">
    <source>
        <dbReference type="Proteomes" id="UP000601435"/>
    </source>
</evidence>
<dbReference type="OrthoDB" id="10262707at2759"/>
<dbReference type="GO" id="GO:0016491">
    <property type="term" value="F:oxidoreductase activity"/>
    <property type="evidence" value="ECO:0007669"/>
    <property type="project" value="InterPro"/>
</dbReference>
<dbReference type="SUPFAM" id="SSF52218">
    <property type="entry name" value="Flavoproteins"/>
    <property type="match status" value="1"/>
</dbReference>
<sequence length="409" mass="44080">MGEKDVSAHGPFQPQWRYGSAGRERFLRASQEFAEFDDGEGLPAPDDPWYWPGWDGPAHDRPQRSSRPSSARARQSKPPGVGRAAGPAFVGDEVLGNRQEPESRPVDHNDFRNGTTGQATSQMADCVKGVLSRINEALTKLDQPQDWEPVMPGIGTPGTARAQQAEVQSAEAFASTRPGPGSRLSARGHVGAKSPVLVTPRSKMMWRAARSMRFFAHAADPAGLLQTRRLGPPLEKPDAMRLLIVWHSRTGMAKQMAEALYTGALKAMQDMEAAETDFAIDMLRAQDAQVSDLLSAHGFLFCAPENLASMSGEMKEFFDRCYYGALGRLNGRPVALAVCGGSDGEGAANQMARICRGWRLKNLAVPLILRSGAQTPEAVAAAKVLDTSGTEKCMDLGGLMAAHMLLGVP</sequence>
<feature type="region of interest" description="Disordered" evidence="1">
    <location>
        <begin position="29"/>
        <end position="120"/>
    </location>
</feature>
<dbReference type="GO" id="GO:0010181">
    <property type="term" value="F:FMN binding"/>
    <property type="evidence" value="ECO:0007669"/>
    <property type="project" value="InterPro"/>
</dbReference>
<feature type="domain" description="Flavodoxin-like" evidence="2">
    <location>
        <begin position="242"/>
        <end position="409"/>
    </location>
</feature>
<dbReference type="InterPro" id="IPR005025">
    <property type="entry name" value="FMN_Rdtase-like_dom"/>
</dbReference>
<evidence type="ECO:0000256" key="1">
    <source>
        <dbReference type="SAM" id="MobiDB-lite"/>
    </source>
</evidence>
<protein>
    <recommendedName>
        <fullName evidence="2">Flavodoxin-like domain-containing protein</fullName>
    </recommendedName>
</protein>
<name>A0A813BP56_9DINO</name>
<dbReference type="Pfam" id="PF03358">
    <property type="entry name" value="FMN_red"/>
    <property type="match status" value="1"/>
</dbReference>
<proteinExistence type="predicted"/>
<dbReference type="Gene3D" id="3.40.50.360">
    <property type="match status" value="1"/>
</dbReference>
<feature type="compositionally biased region" description="Basic and acidic residues" evidence="1">
    <location>
        <begin position="99"/>
        <end position="111"/>
    </location>
</feature>
<dbReference type="PROSITE" id="PS50902">
    <property type="entry name" value="FLAVODOXIN_LIKE"/>
    <property type="match status" value="1"/>
</dbReference>
<keyword evidence="4" id="KW-1185">Reference proteome</keyword>
<comment type="caution">
    <text evidence="3">The sequence shown here is derived from an EMBL/GenBank/DDBJ whole genome shotgun (WGS) entry which is preliminary data.</text>
</comment>